<name>A0ABD5X8R0_9EURY</name>
<accession>A0ABD5X8R0</accession>
<reference evidence="2 3" key="1">
    <citation type="journal article" date="2014" name="Int. J. Syst. Evol. Microbiol.">
        <title>Complete genome sequence of Corynebacterium casei LMG S-19264T (=DSM 44701T), isolated from a smear-ripened cheese.</title>
        <authorList>
            <consortium name="US DOE Joint Genome Institute (JGI-PGF)"/>
            <person name="Walter F."/>
            <person name="Albersmeier A."/>
            <person name="Kalinowski J."/>
            <person name="Ruckert C."/>
        </authorList>
    </citation>
    <scope>NUCLEOTIDE SEQUENCE [LARGE SCALE GENOMIC DNA]</scope>
    <source>
        <strain evidence="2 3">CGMCC 4.7215</strain>
    </source>
</reference>
<dbReference type="AlphaFoldDB" id="A0ABD5X8R0"/>
<evidence type="ECO:0000313" key="2">
    <source>
        <dbReference type="EMBL" id="MFC7127565.1"/>
    </source>
</evidence>
<dbReference type="EMBL" id="JBHSZQ010000051">
    <property type="protein sequence ID" value="MFC7127565.1"/>
    <property type="molecule type" value="Genomic_DNA"/>
</dbReference>
<protein>
    <submittedName>
        <fullName evidence="2">Uncharacterized protein</fullName>
    </submittedName>
</protein>
<evidence type="ECO:0000313" key="3">
    <source>
        <dbReference type="Proteomes" id="UP001596414"/>
    </source>
</evidence>
<sequence>MSTPKLTAERVGSYEGRLEKSTLCELDFGANGPDEDARLARRRVGPSLSFPERYR</sequence>
<dbReference type="Proteomes" id="UP001596414">
    <property type="component" value="Unassembled WGS sequence"/>
</dbReference>
<gene>
    <name evidence="2" type="ORF">ACFQJ7_16335</name>
</gene>
<feature type="region of interest" description="Disordered" evidence="1">
    <location>
        <begin position="26"/>
        <end position="55"/>
    </location>
</feature>
<dbReference type="RefSeq" id="WP_267635630.1">
    <property type="nucleotide sequence ID" value="NZ_JAODIY010000001.1"/>
</dbReference>
<organism evidence="2 3">
    <name type="scientific">Halovenus rubra</name>
    <dbReference type="NCBI Taxonomy" id="869890"/>
    <lineage>
        <taxon>Archaea</taxon>
        <taxon>Methanobacteriati</taxon>
        <taxon>Methanobacteriota</taxon>
        <taxon>Stenosarchaea group</taxon>
        <taxon>Halobacteria</taxon>
        <taxon>Halobacteriales</taxon>
        <taxon>Haloarculaceae</taxon>
        <taxon>Halovenus</taxon>
    </lineage>
</organism>
<proteinExistence type="predicted"/>
<comment type="caution">
    <text evidence="2">The sequence shown here is derived from an EMBL/GenBank/DDBJ whole genome shotgun (WGS) entry which is preliminary data.</text>
</comment>
<evidence type="ECO:0000256" key="1">
    <source>
        <dbReference type="SAM" id="MobiDB-lite"/>
    </source>
</evidence>